<dbReference type="PANTHER" id="PTHR19818:SF139">
    <property type="entry name" value="PAIR-RULE PROTEIN ODD-PAIRED"/>
    <property type="match status" value="1"/>
</dbReference>
<dbReference type="InterPro" id="IPR036236">
    <property type="entry name" value="Znf_C2H2_sf"/>
</dbReference>
<dbReference type="GO" id="GO:0005634">
    <property type="term" value="C:nucleus"/>
    <property type="evidence" value="ECO:0007669"/>
    <property type="project" value="UniProtKB-ARBA"/>
</dbReference>
<evidence type="ECO:0000313" key="8">
    <source>
        <dbReference type="Proteomes" id="UP000728032"/>
    </source>
</evidence>
<organism evidence="7">
    <name type="scientific">Oppiella nova</name>
    <dbReference type="NCBI Taxonomy" id="334625"/>
    <lineage>
        <taxon>Eukaryota</taxon>
        <taxon>Metazoa</taxon>
        <taxon>Ecdysozoa</taxon>
        <taxon>Arthropoda</taxon>
        <taxon>Chelicerata</taxon>
        <taxon>Arachnida</taxon>
        <taxon>Acari</taxon>
        <taxon>Acariformes</taxon>
        <taxon>Sarcoptiformes</taxon>
        <taxon>Oribatida</taxon>
        <taxon>Brachypylina</taxon>
        <taxon>Oppioidea</taxon>
        <taxon>Oppiidae</taxon>
        <taxon>Oppiella</taxon>
    </lineage>
</organism>
<dbReference type="Proteomes" id="UP000728032">
    <property type="component" value="Unassembled WGS sequence"/>
</dbReference>
<keyword evidence="1" id="KW-0479">Metal-binding</keyword>
<keyword evidence="3 5" id="KW-0863">Zinc-finger</keyword>
<dbReference type="SMART" id="SM00355">
    <property type="entry name" value="ZnF_C2H2"/>
    <property type="match status" value="3"/>
</dbReference>
<protein>
    <recommendedName>
        <fullName evidence="6">C2H2-type domain-containing protein</fullName>
    </recommendedName>
</protein>
<dbReference type="EMBL" id="OC957516">
    <property type="protein sequence ID" value="CAD7665016.1"/>
    <property type="molecule type" value="Genomic_DNA"/>
</dbReference>
<keyword evidence="8" id="KW-1185">Reference proteome</keyword>
<dbReference type="SUPFAM" id="SSF57667">
    <property type="entry name" value="beta-beta-alpha zinc fingers"/>
    <property type="match status" value="2"/>
</dbReference>
<dbReference type="GO" id="GO:0045944">
    <property type="term" value="P:positive regulation of transcription by RNA polymerase II"/>
    <property type="evidence" value="ECO:0007669"/>
    <property type="project" value="UniProtKB-ARBA"/>
</dbReference>
<name>A0A7R9MR92_9ACAR</name>
<evidence type="ECO:0000256" key="1">
    <source>
        <dbReference type="ARBA" id="ARBA00022723"/>
    </source>
</evidence>
<dbReference type="Pfam" id="PF00096">
    <property type="entry name" value="zf-C2H2"/>
    <property type="match status" value="3"/>
</dbReference>
<keyword evidence="2" id="KW-0677">Repeat</keyword>
<dbReference type="AlphaFoldDB" id="A0A7R9MR92"/>
<dbReference type="GO" id="GO:0008270">
    <property type="term" value="F:zinc ion binding"/>
    <property type="evidence" value="ECO:0007669"/>
    <property type="project" value="UniProtKB-KW"/>
</dbReference>
<dbReference type="PROSITE" id="PS50157">
    <property type="entry name" value="ZINC_FINGER_C2H2_2"/>
    <property type="match status" value="3"/>
</dbReference>
<dbReference type="InterPro" id="IPR013087">
    <property type="entry name" value="Znf_C2H2_type"/>
</dbReference>
<sequence length="151" mass="17292">FETIESQTSTTGAVDIITDTTNERPKPEARIKDIAIKNNNKNCNRVKCLWPGCSLEFRDKYNLSVHMVRHTGEKSFHCRSAGCQKTYATKAALDVHYNTHSDNRRFKCTFSECDAAFIRKTQLTVHVSDKHTGLKPFRCNWPGCKCTAYQR</sequence>
<feature type="non-terminal residue" evidence="7">
    <location>
        <position position="1"/>
    </location>
</feature>
<evidence type="ECO:0000256" key="5">
    <source>
        <dbReference type="PROSITE-ProRule" id="PRU00042"/>
    </source>
</evidence>
<reference evidence="7" key="1">
    <citation type="submission" date="2020-11" db="EMBL/GenBank/DDBJ databases">
        <authorList>
            <person name="Tran Van P."/>
        </authorList>
    </citation>
    <scope>NUCLEOTIDE SEQUENCE</scope>
</reference>
<feature type="domain" description="C2H2-type" evidence="6">
    <location>
        <begin position="106"/>
        <end position="136"/>
    </location>
</feature>
<dbReference type="PANTHER" id="PTHR19818">
    <property type="entry name" value="ZINC FINGER PROTEIN ZIC AND GLI"/>
    <property type="match status" value="1"/>
</dbReference>
<dbReference type="PROSITE" id="PS00028">
    <property type="entry name" value="ZINC_FINGER_C2H2_1"/>
    <property type="match status" value="3"/>
</dbReference>
<dbReference type="InterPro" id="IPR050329">
    <property type="entry name" value="GLI_C2H2-zinc-finger"/>
</dbReference>
<dbReference type="Gene3D" id="3.30.160.60">
    <property type="entry name" value="Classic Zinc Finger"/>
    <property type="match status" value="3"/>
</dbReference>
<gene>
    <name evidence="7" type="ORF">ONB1V03_LOCUS21574</name>
</gene>
<feature type="non-terminal residue" evidence="7">
    <location>
        <position position="151"/>
    </location>
</feature>
<dbReference type="OrthoDB" id="6503943at2759"/>
<dbReference type="GO" id="GO:0000978">
    <property type="term" value="F:RNA polymerase II cis-regulatory region sequence-specific DNA binding"/>
    <property type="evidence" value="ECO:0007669"/>
    <property type="project" value="TreeGrafter"/>
</dbReference>
<feature type="domain" description="C2H2-type" evidence="6">
    <location>
        <begin position="76"/>
        <end position="105"/>
    </location>
</feature>
<dbReference type="EMBL" id="CAJPVJ010042691">
    <property type="protein sequence ID" value="CAG2182153.1"/>
    <property type="molecule type" value="Genomic_DNA"/>
</dbReference>
<evidence type="ECO:0000256" key="2">
    <source>
        <dbReference type="ARBA" id="ARBA00022737"/>
    </source>
</evidence>
<keyword evidence="4" id="KW-0862">Zinc</keyword>
<evidence type="ECO:0000256" key="3">
    <source>
        <dbReference type="ARBA" id="ARBA00022771"/>
    </source>
</evidence>
<evidence type="ECO:0000313" key="7">
    <source>
        <dbReference type="EMBL" id="CAD7665016.1"/>
    </source>
</evidence>
<accession>A0A7R9MR92</accession>
<proteinExistence type="predicted"/>
<evidence type="ECO:0000259" key="6">
    <source>
        <dbReference type="PROSITE" id="PS50157"/>
    </source>
</evidence>
<dbReference type="GO" id="GO:0000981">
    <property type="term" value="F:DNA-binding transcription factor activity, RNA polymerase II-specific"/>
    <property type="evidence" value="ECO:0007669"/>
    <property type="project" value="TreeGrafter"/>
</dbReference>
<evidence type="ECO:0000256" key="4">
    <source>
        <dbReference type="ARBA" id="ARBA00022833"/>
    </source>
</evidence>
<feature type="domain" description="C2H2-type" evidence="6">
    <location>
        <begin position="46"/>
        <end position="75"/>
    </location>
</feature>